<dbReference type="GO" id="GO:0007044">
    <property type="term" value="P:cell-substrate junction assembly"/>
    <property type="evidence" value="ECO:0007669"/>
    <property type="project" value="TreeGrafter"/>
</dbReference>
<keyword evidence="12" id="KW-1185">Reference proteome</keyword>
<dbReference type="InterPro" id="IPR050991">
    <property type="entry name" value="ECM_Regulatory_Proteins"/>
</dbReference>
<dbReference type="GO" id="GO:0008201">
    <property type="term" value="F:heparin binding"/>
    <property type="evidence" value="ECO:0007669"/>
    <property type="project" value="UniProtKB-KW"/>
</dbReference>
<dbReference type="PROSITE" id="PS50853">
    <property type="entry name" value="FN3"/>
    <property type="match status" value="5"/>
</dbReference>
<reference evidence="12" key="1">
    <citation type="submission" date="2017-11" db="EMBL/GenBank/DDBJ databases">
        <authorList>
            <person name="Lima N.C."/>
            <person name="Parody-Merino A.M."/>
            <person name="Battley P.F."/>
            <person name="Fidler A.E."/>
            <person name="Prosdocimi F."/>
        </authorList>
    </citation>
    <scope>NUCLEOTIDE SEQUENCE [LARGE SCALE GENOMIC DNA]</scope>
</reference>
<dbReference type="GO" id="GO:0005178">
    <property type="term" value="F:integrin binding"/>
    <property type="evidence" value="ECO:0007669"/>
    <property type="project" value="TreeGrafter"/>
</dbReference>
<dbReference type="Gene3D" id="2.10.70.10">
    <property type="entry name" value="Complement Module, domain 1"/>
    <property type="match status" value="1"/>
</dbReference>
<dbReference type="InterPro" id="IPR013783">
    <property type="entry name" value="Ig-like_fold"/>
</dbReference>
<evidence type="ECO:0000256" key="5">
    <source>
        <dbReference type="ARBA" id="ARBA00022889"/>
    </source>
</evidence>
<keyword evidence="8" id="KW-0325">Glycoprotein</keyword>
<gene>
    <name evidence="11" type="ORF">llap_17813</name>
</gene>
<dbReference type="GO" id="GO:0007507">
    <property type="term" value="P:heart development"/>
    <property type="evidence" value="ECO:0007669"/>
    <property type="project" value="TreeGrafter"/>
</dbReference>
<dbReference type="GO" id="GO:0008360">
    <property type="term" value="P:regulation of cell shape"/>
    <property type="evidence" value="ECO:0007669"/>
    <property type="project" value="UniProtKB-KW"/>
</dbReference>
<dbReference type="InterPro" id="IPR036116">
    <property type="entry name" value="FN3_sf"/>
</dbReference>
<protein>
    <recommendedName>
        <fullName evidence="1">Fibronectin</fullName>
    </recommendedName>
</protein>
<dbReference type="Proteomes" id="UP000233556">
    <property type="component" value="Unassembled WGS sequence"/>
</dbReference>
<evidence type="ECO:0000256" key="6">
    <source>
        <dbReference type="ARBA" id="ARBA00022960"/>
    </source>
</evidence>
<keyword evidence="2" id="KW-0011">Acute phase</keyword>
<dbReference type="SMART" id="SM00058">
    <property type="entry name" value="FN1"/>
    <property type="match status" value="1"/>
</dbReference>
<dbReference type="PROSITE" id="PS51091">
    <property type="entry name" value="FN1_2"/>
    <property type="match status" value="1"/>
</dbReference>
<dbReference type="CDD" id="cd00061">
    <property type="entry name" value="FN1"/>
    <property type="match status" value="1"/>
</dbReference>
<keyword evidence="3" id="KW-0358">Heparin-binding</keyword>
<dbReference type="FunFam" id="2.60.40.10:FF:000364">
    <property type="entry name" value="fibronectin isoform X1"/>
    <property type="match status" value="1"/>
</dbReference>
<dbReference type="SMART" id="SM00060">
    <property type="entry name" value="FN3"/>
    <property type="match status" value="4"/>
</dbReference>
<evidence type="ECO:0000259" key="9">
    <source>
        <dbReference type="PROSITE" id="PS50853"/>
    </source>
</evidence>
<feature type="domain" description="Fibronectin type-I" evidence="10">
    <location>
        <begin position="575"/>
        <end position="617"/>
    </location>
</feature>
<dbReference type="InterPro" id="IPR003961">
    <property type="entry name" value="FN3_dom"/>
</dbReference>
<dbReference type="OrthoDB" id="261433at2759"/>
<reference evidence="12" key="2">
    <citation type="submission" date="2017-12" db="EMBL/GenBank/DDBJ databases">
        <title>Genome sequence of the Bar-tailed Godwit (Limosa lapponica baueri).</title>
        <authorList>
            <person name="Lima N.C.B."/>
            <person name="Parody-Merino A.M."/>
            <person name="Battley P.F."/>
            <person name="Fidler A.E."/>
            <person name="Prosdocimi F."/>
        </authorList>
    </citation>
    <scope>NUCLEOTIDE SEQUENCE [LARGE SCALE GENOMIC DNA]</scope>
</reference>
<dbReference type="FunFam" id="2.10.70.10:FF:000006">
    <property type="entry name" value="Fibronectin 1"/>
    <property type="match status" value="1"/>
</dbReference>
<evidence type="ECO:0000256" key="1">
    <source>
        <dbReference type="ARBA" id="ARBA00020368"/>
    </source>
</evidence>
<keyword evidence="5" id="KW-0130">Cell adhesion</keyword>
<dbReference type="PANTHER" id="PTHR46708:SF8">
    <property type="entry name" value="FIBRONECTIN"/>
    <property type="match status" value="1"/>
</dbReference>
<feature type="domain" description="Fibronectin type-III" evidence="9">
    <location>
        <begin position="225"/>
        <end position="318"/>
    </location>
</feature>
<dbReference type="Pfam" id="PF00041">
    <property type="entry name" value="fn3"/>
    <property type="match status" value="6"/>
</dbReference>
<dbReference type="GO" id="GO:0007160">
    <property type="term" value="P:cell-matrix adhesion"/>
    <property type="evidence" value="ECO:0007669"/>
    <property type="project" value="TreeGrafter"/>
</dbReference>
<sequence length="620" mass="67906">MSTATITGLKPGVDYTITVYAVTGRGDSPASSKPVTVTYKTEIDTPSQMQVTDVQDNSISIRWLPSTSPVTGYRVTAVPKKGHGPTKTKNVPADQTQVTIEGLQPTVEYMVSVYAQNQNGESLPLVETAVTNIDRPKGLTFTEVDVDSIKIAWESPQGQVTRYRVTYSSPEDGIHELLPAPGGEEDTAELHGLRPGSEYTINIVAIYDDMESLPLTGTQSTAIPPPTNLKFTQVTPTSLTVNWNAPNVRLTGYRVRVNPKEKTGPMKEINLSPDSTSAVVSGLMVATKYEVSVYALKDSLTSRPAQGVVTTLENVSPPRRARVTDTTETTITITWRTKTETITGFQIDAVPASGQNPIQRTISPDVRTYTITDELPMLITRPHPNQPDILDVPSIDEGTPYLTNNRYDNGNGIQLPGTSGHPQTIGHQGQQVFFEEHGYRRPVPTTATPLRPGSRRQPPNVDEAIEIPGYQVPIIVEPSYPHSRGPRRNDTAGQEALSQTTISWRPLLESSEYIISCQPVSQDEDTLQFRVPGTSSSATLTGLTRGATYNIIVEALKDHRRQKVLEEVVTVGNTEWCHDNGVNYKIGEKWDRQGENGQMMSCTCLGNGKGEFKCEPRPVP</sequence>
<dbReference type="PANTHER" id="PTHR46708">
    <property type="entry name" value="TENASCIN"/>
    <property type="match status" value="1"/>
</dbReference>
<evidence type="ECO:0000313" key="12">
    <source>
        <dbReference type="Proteomes" id="UP000233556"/>
    </source>
</evidence>
<dbReference type="Gene3D" id="2.60.40.10">
    <property type="entry name" value="Immunoglobulins"/>
    <property type="match status" value="6"/>
</dbReference>
<keyword evidence="4" id="KW-0677">Repeat</keyword>
<dbReference type="GO" id="GO:0005576">
    <property type="term" value="C:extracellular region"/>
    <property type="evidence" value="ECO:0007669"/>
    <property type="project" value="InterPro"/>
</dbReference>
<organism evidence="11 12">
    <name type="scientific">Limosa lapponica baueri</name>
    <dbReference type="NCBI Taxonomy" id="1758121"/>
    <lineage>
        <taxon>Eukaryota</taxon>
        <taxon>Metazoa</taxon>
        <taxon>Chordata</taxon>
        <taxon>Craniata</taxon>
        <taxon>Vertebrata</taxon>
        <taxon>Euteleostomi</taxon>
        <taxon>Archelosauria</taxon>
        <taxon>Archosauria</taxon>
        <taxon>Dinosauria</taxon>
        <taxon>Saurischia</taxon>
        <taxon>Theropoda</taxon>
        <taxon>Coelurosauria</taxon>
        <taxon>Aves</taxon>
        <taxon>Neognathae</taxon>
        <taxon>Neoaves</taxon>
        <taxon>Charadriiformes</taxon>
        <taxon>Scolopacidae</taxon>
        <taxon>Limosa</taxon>
    </lineage>
</organism>
<feature type="domain" description="Fibronectin type-III" evidence="9">
    <location>
        <begin position="486"/>
        <end position="577"/>
    </location>
</feature>
<dbReference type="AlphaFoldDB" id="A0A2I0TDJ8"/>
<name>A0A2I0TDJ8_LIMLA</name>
<dbReference type="FunFam" id="2.60.40.10:FF:000227">
    <property type="entry name" value="Fibronectin isoform X1"/>
    <property type="match status" value="1"/>
</dbReference>
<dbReference type="InterPro" id="IPR000083">
    <property type="entry name" value="Fibronectin_type1"/>
</dbReference>
<keyword evidence="7" id="KW-1015">Disulfide bond</keyword>
<dbReference type="GO" id="GO:0043394">
    <property type="term" value="F:proteoglycan binding"/>
    <property type="evidence" value="ECO:0007669"/>
    <property type="project" value="TreeGrafter"/>
</dbReference>
<feature type="domain" description="Fibronectin type-III" evidence="9">
    <location>
        <begin position="45"/>
        <end position="136"/>
    </location>
</feature>
<evidence type="ECO:0000313" key="11">
    <source>
        <dbReference type="EMBL" id="PKU31883.1"/>
    </source>
</evidence>
<dbReference type="PROSITE" id="PS01253">
    <property type="entry name" value="FN1_1"/>
    <property type="match status" value="1"/>
</dbReference>
<feature type="domain" description="Fibronectin type-III" evidence="9">
    <location>
        <begin position="137"/>
        <end position="224"/>
    </location>
</feature>
<dbReference type="FunFam" id="2.60.40.10:FF:000447">
    <property type="entry name" value="fibronectin isoform X1"/>
    <property type="match status" value="1"/>
</dbReference>
<dbReference type="SUPFAM" id="SSF49265">
    <property type="entry name" value="Fibronectin type III"/>
    <property type="match status" value="4"/>
</dbReference>
<feature type="domain" description="Fibronectin type-III" evidence="9">
    <location>
        <begin position="1"/>
        <end position="44"/>
    </location>
</feature>
<dbReference type="GO" id="GO:0005201">
    <property type="term" value="F:extracellular matrix structural constituent"/>
    <property type="evidence" value="ECO:0007669"/>
    <property type="project" value="TreeGrafter"/>
</dbReference>
<evidence type="ECO:0000256" key="4">
    <source>
        <dbReference type="ARBA" id="ARBA00022737"/>
    </source>
</evidence>
<dbReference type="EMBL" id="KZ512131">
    <property type="protein sequence ID" value="PKU31883.1"/>
    <property type="molecule type" value="Genomic_DNA"/>
</dbReference>
<dbReference type="SUPFAM" id="SSF57603">
    <property type="entry name" value="FnI-like domain"/>
    <property type="match status" value="1"/>
</dbReference>
<accession>A0A2I0TDJ8</accession>
<dbReference type="Pfam" id="PF00039">
    <property type="entry name" value="fn1"/>
    <property type="match status" value="1"/>
</dbReference>
<evidence type="ECO:0000256" key="2">
    <source>
        <dbReference type="ARBA" id="ARBA00022486"/>
    </source>
</evidence>
<evidence type="ECO:0000256" key="7">
    <source>
        <dbReference type="ARBA" id="ARBA00023157"/>
    </source>
</evidence>
<dbReference type="FunFam" id="2.60.40.10:FF:001069">
    <property type="entry name" value="Fibronectin 1"/>
    <property type="match status" value="1"/>
</dbReference>
<keyword evidence="6" id="KW-0133">Cell shape</keyword>
<proteinExistence type="predicted"/>
<dbReference type="CDD" id="cd00063">
    <property type="entry name" value="FN3"/>
    <property type="match status" value="5"/>
</dbReference>
<evidence type="ECO:0000259" key="10">
    <source>
        <dbReference type="PROSITE" id="PS51091"/>
    </source>
</evidence>
<evidence type="ECO:0000256" key="8">
    <source>
        <dbReference type="ARBA" id="ARBA00023180"/>
    </source>
</evidence>
<dbReference type="GO" id="GO:0006953">
    <property type="term" value="P:acute-phase response"/>
    <property type="evidence" value="ECO:0007669"/>
    <property type="project" value="UniProtKB-KW"/>
</dbReference>
<evidence type="ECO:0000256" key="3">
    <source>
        <dbReference type="ARBA" id="ARBA00022674"/>
    </source>
</evidence>
<dbReference type="GO" id="GO:0007399">
    <property type="term" value="P:nervous system development"/>
    <property type="evidence" value="ECO:0007669"/>
    <property type="project" value="TreeGrafter"/>
</dbReference>